<sequence>PSGVAQLRAIYNLFLNIPEQNLVKLVPAVFNEVSFNEATFGGSAPREDPLFSKLKEVFDVDDAEHIFQAVKNGMDFFVTLDKSTILDRANEIKDKLTEMGVRLRFVLPTELLEEIKNTFGRERD</sequence>
<comment type="caution">
    <text evidence="1">The sequence shown here is derived from an EMBL/GenBank/DDBJ whole genome shotgun (WGS) entry which is preliminary data.</text>
</comment>
<dbReference type="AlphaFoldDB" id="X0WXU2"/>
<reference evidence="1" key="1">
    <citation type="journal article" date="2014" name="Front. Microbiol.">
        <title>High frequency of phylogenetically diverse reductive dehalogenase-homologous genes in deep subseafloor sedimentary metagenomes.</title>
        <authorList>
            <person name="Kawai M."/>
            <person name="Futagami T."/>
            <person name="Toyoda A."/>
            <person name="Takaki Y."/>
            <person name="Nishi S."/>
            <person name="Hori S."/>
            <person name="Arai W."/>
            <person name="Tsubouchi T."/>
            <person name="Morono Y."/>
            <person name="Uchiyama I."/>
            <person name="Ito T."/>
            <person name="Fujiyama A."/>
            <person name="Inagaki F."/>
            <person name="Takami H."/>
        </authorList>
    </citation>
    <scope>NUCLEOTIDE SEQUENCE</scope>
    <source>
        <strain evidence="1">Expedition CK06-06</strain>
    </source>
</reference>
<gene>
    <name evidence="1" type="ORF">S01H1_48480</name>
</gene>
<dbReference type="EMBL" id="BARS01031131">
    <property type="protein sequence ID" value="GAG28002.1"/>
    <property type="molecule type" value="Genomic_DNA"/>
</dbReference>
<proteinExistence type="predicted"/>
<name>X0WXU2_9ZZZZ</name>
<evidence type="ECO:0000313" key="1">
    <source>
        <dbReference type="EMBL" id="GAG28002.1"/>
    </source>
</evidence>
<feature type="non-terminal residue" evidence="1">
    <location>
        <position position="1"/>
    </location>
</feature>
<accession>X0WXU2</accession>
<protein>
    <submittedName>
        <fullName evidence="1">Uncharacterized protein</fullName>
    </submittedName>
</protein>
<organism evidence="1">
    <name type="scientific">marine sediment metagenome</name>
    <dbReference type="NCBI Taxonomy" id="412755"/>
    <lineage>
        <taxon>unclassified sequences</taxon>
        <taxon>metagenomes</taxon>
        <taxon>ecological metagenomes</taxon>
    </lineage>
</organism>